<protein>
    <submittedName>
        <fullName evidence="1">Uncharacterized protein</fullName>
    </submittedName>
</protein>
<name>A0A4Q7MZ24_9BACT</name>
<proteinExistence type="predicted"/>
<organism evidence="1 2">
    <name type="scientific">Pseudobacter ginsenosidimutans</name>
    <dbReference type="NCBI Taxonomy" id="661488"/>
    <lineage>
        <taxon>Bacteria</taxon>
        <taxon>Pseudomonadati</taxon>
        <taxon>Bacteroidota</taxon>
        <taxon>Chitinophagia</taxon>
        <taxon>Chitinophagales</taxon>
        <taxon>Chitinophagaceae</taxon>
        <taxon>Pseudobacter</taxon>
    </lineage>
</organism>
<keyword evidence="2" id="KW-1185">Reference proteome</keyword>
<comment type="caution">
    <text evidence="1">The sequence shown here is derived from an EMBL/GenBank/DDBJ whole genome shotgun (WGS) entry which is preliminary data.</text>
</comment>
<sequence>MITPCHFALNSYPVSLKTSNQSAVHLYSIANLLIKTEENKHVYIHQKHGLCAM</sequence>
<gene>
    <name evidence="1" type="ORF">EV199_0355</name>
</gene>
<evidence type="ECO:0000313" key="1">
    <source>
        <dbReference type="EMBL" id="RZS74507.1"/>
    </source>
</evidence>
<reference evidence="1 2" key="1">
    <citation type="submission" date="2019-02" db="EMBL/GenBank/DDBJ databases">
        <title>Genomic Encyclopedia of Type Strains, Phase IV (KMG-IV): sequencing the most valuable type-strain genomes for metagenomic binning, comparative biology and taxonomic classification.</title>
        <authorList>
            <person name="Goeker M."/>
        </authorList>
    </citation>
    <scope>NUCLEOTIDE SEQUENCE [LARGE SCALE GENOMIC DNA]</scope>
    <source>
        <strain evidence="1 2">DSM 18116</strain>
    </source>
</reference>
<accession>A0A4Q7MZ24</accession>
<dbReference type="EMBL" id="SGXA01000001">
    <property type="protein sequence ID" value="RZS74507.1"/>
    <property type="molecule type" value="Genomic_DNA"/>
</dbReference>
<dbReference type="Proteomes" id="UP000293874">
    <property type="component" value="Unassembled WGS sequence"/>
</dbReference>
<dbReference type="AlphaFoldDB" id="A0A4Q7MZ24"/>
<evidence type="ECO:0000313" key="2">
    <source>
        <dbReference type="Proteomes" id="UP000293874"/>
    </source>
</evidence>